<sequence length="270" mass="31164">MNGIVVRLGMKVRLRQRCLYDTVKDNLSCCQSSTGEVSWGWWKTVVNSASSSHLGRSFTVRRCWNQWIRVRSVAWRLGLGRSQQANCWEDRHIKRNTYITSTVTLSAIHTQAAPSLRTSASFRIFSRPCLKDICYRCAHYVYCFDTHFPSISLGVVWHSKGCDCNRIIFSDEFRLNLSSDNNRVRAWRSRYGRLNSVFDVQRHTASTTSGITWSAIVYDTRQPLILIPYTMTVEKYSRDILQPHVLPLMEGLLEAIFQQNKALSHTVMIS</sequence>
<dbReference type="Gene3D" id="3.30.420.10">
    <property type="entry name" value="Ribonuclease H-like superfamily/Ribonuclease H"/>
    <property type="match status" value="1"/>
</dbReference>
<name>A0A8X6SP17_TRICX</name>
<dbReference type="GO" id="GO:0003676">
    <property type="term" value="F:nucleic acid binding"/>
    <property type="evidence" value="ECO:0007669"/>
    <property type="project" value="InterPro"/>
</dbReference>
<gene>
    <name evidence="1" type="primary">X975_14237</name>
    <name evidence="1" type="ORF">TNCV_1283231</name>
</gene>
<dbReference type="EMBL" id="BMAU01021335">
    <property type="protein sequence ID" value="GFY15676.1"/>
    <property type="molecule type" value="Genomic_DNA"/>
</dbReference>
<dbReference type="InterPro" id="IPR036397">
    <property type="entry name" value="RNaseH_sf"/>
</dbReference>
<protein>
    <submittedName>
        <fullName evidence="1">Transposable element Tcb2 transposase</fullName>
    </submittedName>
</protein>
<dbReference type="Proteomes" id="UP000887159">
    <property type="component" value="Unassembled WGS sequence"/>
</dbReference>
<reference evidence="1" key="1">
    <citation type="submission" date="2020-08" db="EMBL/GenBank/DDBJ databases">
        <title>Multicomponent nature underlies the extraordinary mechanical properties of spider dragline silk.</title>
        <authorList>
            <person name="Kono N."/>
            <person name="Nakamura H."/>
            <person name="Mori M."/>
            <person name="Yoshida Y."/>
            <person name="Ohtoshi R."/>
            <person name="Malay A.D."/>
            <person name="Moran D.A.P."/>
            <person name="Tomita M."/>
            <person name="Numata K."/>
            <person name="Arakawa K."/>
        </authorList>
    </citation>
    <scope>NUCLEOTIDE SEQUENCE</scope>
</reference>
<evidence type="ECO:0000313" key="2">
    <source>
        <dbReference type="Proteomes" id="UP000887159"/>
    </source>
</evidence>
<accession>A0A8X6SP17</accession>
<comment type="caution">
    <text evidence="1">The sequence shown here is derived from an EMBL/GenBank/DDBJ whole genome shotgun (WGS) entry which is preliminary data.</text>
</comment>
<evidence type="ECO:0000313" key="1">
    <source>
        <dbReference type="EMBL" id="GFY15676.1"/>
    </source>
</evidence>
<proteinExistence type="predicted"/>
<organism evidence="1 2">
    <name type="scientific">Trichonephila clavipes</name>
    <name type="common">Golden silk orbweaver</name>
    <name type="synonym">Nephila clavipes</name>
    <dbReference type="NCBI Taxonomy" id="2585209"/>
    <lineage>
        <taxon>Eukaryota</taxon>
        <taxon>Metazoa</taxon>
        <taxon>Ecdysozoa</taxon>
        <taxon>Arthropoda</taxon>
        <taxon>Chelicerata</taxon>
        <taxon>Arachnida</taxon>
        <taxon>Araneae</taxon>
        <taxon>Araneomorphae</taxon>
        <taxon>Entelegynae</taxon>
        <taxon>Araneoidea</taxon>
        <taxon>Nephilidae</taxon>
        <taxon>Trichonephila</taxon>
    </lineage>
</organism>
<keyword evidence="2" id="KW-1185">Reference proteome</keyword>
<dbReference type="AlphaFoldDB" id="A0A8X6SP17"/>